<proteinExistence type="predicted"/>
<dbReference type="AlphaFoldDB" id="A0A2G9YC60"/>
<sequence length="443" mass="48955">LTTPPQYVQVYRSEYLVTISTDKTEYNPNENVLITTNITPPYFPTAICEVQIEDTQGNLVTKVGTIDLSTAIPGQANTYTFTWNSGSTYAGEYLATAILYQGGVEIDKVSTGFTILPLPVEQGMESILTTDKISYGSNENVEITSKVKSLAKNFIYENLKVIVEVINPEGGILSTNERITTLIPEATNTAKVYWNTGTNTPGDYTIKQKVIYQDQVIKQNIATFSIISSVEAKSALFGYIKVEPQSLLMGQSTNFSYQVANIGNVDLQNLTLKVIIVDPETKQAMEGYTYPETGLTLLKGESHLNSFSATINLLPKYYLVILQGEIEDTIIPIASTYLFVKLPATVRIEPESFDQNTGTFTAFVKFPVGFDISTITDATCDGASAYNLIYDSGENQMLLKFRRNEVTVLPIDTHFVVTGHFGEGLTFEGSDDIMKIIYEVAKR</sequence>
<name>A0A2G9YC60_9BACT</name>
<gene>
    <name evidence="1" type="ORF">COX46_00280</name>
</gene>
<dbReference type="EMBL" id="PCRF01000011">
    <property type="protein sequence ID" value="PIP16762.1"/>
    <property type="molecule type" value="Genomic_DNA"/>
</dbReference>
<feature type="non-terminal residue" evidence="1">
    <location>
        <position position="1"/>
    </location>
</feature>
<organism evidence="1 2">
    <name type="scientific">bacterium (Candidatus Ratteibacteria) CG23_combo_of_CG06-09_8_20_14_all_48_7</name>
    <dbReference type="NCBI Taxonomy" id="2014292"/>
    <lineage>
        <taxon>Bacteria</taxon>
        <taxon>Candidatus Ratteibacteria</taxon>
    </lineage>
</organism>
<evidence type="ECO:0000313" key="2">
    <source>
        <dbReference type="Proteomes" id="UP000230392"/>
    </source>
</evidence>
<comment type="caution">
    <text evidence="1">The sequence shown here is derived from an EMBL/GenBank/DDBJ whole genome shotgun (WGS) entry which is preliminary data.</text>
</comment>
<accession>A0A2G9YC60</accession>
<dbReference type="Gene3D" id="2.60.40.10">
    <property type="entry name" value="Immunoglobulins"/>
    <property type="match status" value="1"/>
</dbReference>
<reference evidence="1 2" key="1">
    <citation type="submission" date="2017-09" db="EMBL/GenBank/DDBJ databases">
        <title>Depth-based differentiation of microbial function through sediment-hosted aquifers and enrichment of novel symbionts in the deep terrestrial subsurface.</title>
        <authorList>
            <person name="Probst A.J."/>
            <person name="Ladd B."/>
            <person name="Jarett J.K."/>
            <person name="Geller-Mcgrath D.E."/>
            <person name="Sieber C.M."/>
            <person name="Emerson J.B."/>
            <person name="Anantharaman K."/>
            <person name="Thomas B.C."/>
            <person name="Malmstrom R."/>
            <person name="Stieglmeier M."/>
            <person name="Klingl A."/>
            <person name="Woyke T."/>
            <person name="Ryan C.M."/>
            <person name="Banfield J.F."/>
        </authorList>
    </citation>
    <scope>NUCLEOTIDE SEQUENCE [LARGE SCALE GENOMIC DNA]</scope>
    <source>
        <strain evidence="1">CG23_combo_of_CG06-09_8_20_14_all_48_7</strain>
    </source>
</reference>
<evidence type="ECO:0000313" key="1">
    <source>
        <dbReference type="EMBL" id="PIP16762.1"/>
    </source>
</evidence>
<dbReference type="Proteomes" id="UP000230392">
    <property type="component" value="Unassembled WGS sequence"/>
</dbReference>
<evidence type="ECO:0008006" key="3">
    <source>
        <dbReference type="Google" id="ProtNLM"/>
    </source>
</evidence>
<protein>
    <recommendedName>
        <fullName evidence="3">CARDB domain-containing protein</fullName>
    </recommendedName>
</protein>
<dbReference type="InterPro" id="IPR013783">
    <property type="entry name" value="Ig-like_fold"/>
</dbReference>